<sequence>MGGIHEIKENRSISSQLWQGSHTIENNGINSGRNMESFNGFSVFADEHALEGQLTIWNTIFAFASSMALKAAILLDIPDILARAGPEATLSLEQISAKLPSKAPRTDYLQRILRFLAIKNIFNETVVDTPSGVKEWRYGLTNASRWIVKENNDFCLAPMAVMQLDKVTQAPWHHFNECVLEGGEAFERANGKDIWNFANEFPSFNNVFNEAMAAGSKISISLRWIQGFENACRCWRRCGTDHIKDRSSISSYQVH</sequence>
<dbReference type="Proteomes" id="UP001162992">
    <property type="component" value="Chromosome 3"/>
</dbReference>
<protein>
    <submittedName>
        <fullName evidence="1">Uncharacterized protein</fullName>
    </submittedName>
</protein>
<reference evidence="2" key="1">
    <citation type="journal article" date="2024" name="Proc. Natl. Acad. Sci. U.S.A.">
        <title>Extraordinary preservation of gene collinearity over three hundred million years revealed in homosporous lycophytes.</title>
        <authorList>
            <person name="Li C."/>
            <person name="Wickell D."/>
            <person name="Kuo L.Y."/>
            <person name="Chen X."/>
            <person name="Nie B."/>
            <person name="Liao X."/>
            <person name="Peng D."/>
            <person name="Ji J."/>
            <person name="Jenkins J."/>
            <person name="Williams M."/>
            <person name="Shu S."/>
            <person name="Plott C."/>
            <person name="Barry K."/>
            <person name="Rajasekar S."/>
            <person name="Grimwood J."/>
            <person name="Han X."/>
            <person name="Sun S."/>
            <person name="Hou Z."/>
            <person name="He W."/>
            <person name="Dai G."/>
            <person name="Sun C."/>
            <person name="Schmutz J."/>
            <person name="Leebens-Mack J.H."/>
            <person name="Li F.W."/>
            <person name="Wang L."/>
        </authorList>
    </citation>
    <scope>NUCLEOTIDE SEQUENCE [LARGE SCALE GENOMIC DNA]</scope>
    <source>
        <strain evidence="2">cv. PW_Plant_1</strain>
    </source>
</reference>
<gene>
    <name evidence="1" type="ORF">O6H91_03G072700</name>
</gene>
<keyword evidence="2" id="KW-1185">Reference proteome</keyword>
<name>A0ACC2E7U0_DIPCM</name>
<accession>A0ACC2E7U0</accession>
<evidence type="ECO:0000313" key="1">
    <source>
        <dbReference type="EMBL" id="KAJ7562521.1"/>
    </source>
</evidence>
<dbReference type="EMBL" id="CM055094">
    <property type="protein sequence ID" value="KAJ7562521.1"/>
    <property type="molecule type" value="Genomic_DNA"/>
</dbReference>
<organism evidence="1 2">
    <name type="scientific">Diphasiastrum complanatum</name>
    <name type="common">Issler's clubmoss</name>
    <name type="synonym">Lycopodium complanatum</name>
    <dbReference type="NCBI Taxonomy" id="34168"/>
    <lineage>
        <taxon>Eukaryota</taxon>
        <taxon>Viridiplantae</taxon>
        <taxon>Streptophyta</taxon>
        <taxon>Embryophyta</taxon>
        <taxon>Tracheophyta</taxon>
        <taxon>Lycopodiopsida</taxon>
        <taxon>Lycopodiales</taxon>
        <taxon>Lycopodiaceae</taxon>
        <taxon>Lycopodioideae</taxon>
        <taxon>Diphasiastrum</taxon>
    </lineage>
</organism>
<proteinExistence type="predicted"/>
<comment type="caution">
    <text evidence="1">The sequence shown here is derived from an EMBL/GenBank/DDBJ whole genome shotgun (WGS) entry which is preliminary data.</text>
</comment>
<evidence type="ECO:0000313" key="2">
    <source>
        <dbReference type="Proteomes" id="UP001162992"/>
    </source>
</evidence>